<feature type="signal peptide" evidence="6">
    <location>
        <begin position="1"/>
        <end position="28"/>
    </location>
</feature>
<evidence type="ECO:0000256" key="5">
    <source>
        <dbReference type="SAM" id="Coils"/>
    </source>
</evidence>
<evidence type="ECO:0000313" key="8">
    <source>
        <dbReference type="EMBL" id="GLJ60973.1"/>
    </source>
</evidence>
<comment type="subcellular location">
    <subcellularLocation>
        <location evidence="1">Cell envelope</location>
    </subcellularLocation>
</comment>
<feature type="chain" id="PRO_5040971267" evidence="6">
    <location>
        <begin position="29"/>
        <end position="339"/>
    </location>
</feature>
<dbReference type="SUPFAM" id="SSF53807">
    <property type="entry name" value="Helical backbone' metal receptor"/>
    <property type="match status" value="1"/>
</dbReference>
<keyword evidence="5" id="KW-0175">Coiled coil</keyword>
<dbReference type="GO" id="GO:1901678">
    <property type="term" value="P:iron coordination entity transport"/>
    <property type="evidence" value="ECO:0007669"/>
    <property type="project" value="UniProtKB-ARBA"/>
</dbReference>
<comment type="similarity">
    <text evidence="2">Belongs to the bacterial solute-binding protein 8 family.</text>
</comment>
<dbReference type="CDD" id="cd01146">
    <property type="entry name" value="FhuD"/>
    <property type="match status" value="1"/>
</dbReference>
<dbReference type="GO" id="GO:0030288">
    <property type="term" value="C:outer membrane-bounded periplasmic space"/>
    <property type="evidence" value="ECO:0007669"/>
    <property type="project" value="TreeGrafter"/>
</dbReference>
<dbReference type="PANTHER" id="PTHR30532">
    <property type="entry name" value="IRON III DICITRATE-BINDING PERIPLASMIC PROTEIN"/>
    <property type="match status" value="1"/>
</dbReference>
<dbReference type="InterPro" id="IPR051313">
    <property type="entry name" value="Bact_iron-sidero_bind"/>
</dbReference>
<reference evidence="8" key="1">
    <citation type="journal article" date="2014" name="Int. J. Syst. Evol. Microbiol.">
        <title>Complete genome sequence of Corynebacterium casei LMG S-19264T (=DSM 44701T), isolated from a smear-ripened cheese.</title>
        <authorList>
            <consortium name="US DOE Joint Genome Institute (JGI-PGF)"/>
            <person name="Walter F."/>
            <person name="Albersmeier A."/>
            <person name="Kalinowski J."/>
            <person name="Ruckert C."/>
        </authorList>
    </citation>
    <scope>NUCLEOTIDE SEQUENCE</scope>
    <source>
        <strain evidence="8">VKM Ac-1020</strain>
    </source>
</reference>
<dbReference type="Proteomes" id="UP001142462">
    <property type="component" value="Unassembled WGS sequence"/>
</dbReference>
<keyword evidence="9" id="KW-1185">Reference proteome</keyword>
<evidence type="ECO:0000259" key="7">
    <source>
        <dbReference type="PROSITE" id="PS50983"/>
    </source>
</evidence>
<dbReference type="PROSITE" id="PS50983">
    <property type="entry name" value="FE_B12_PBP"/>
    <property type="match status" value="1"/>
</dbReference>
<comment type="caution">
    <text evidence="8">The sequence shown here is derived from an EMBL/GenBank/DDBJ whole genome shotgun (WGS) entry which is preliminary data.</text>
</comment>
<evidence type="ECO:0000256" key="1">
    <source>
        <dbReference type="ARBA" id="ARBA00004196"/>
    </source>
</evidence>
<evidence type="ECO:0000256" key="2">
    <source>
        <dbReference type="ARBA" id="ARBA00008814"/>
    </source>
</evidence>
<dbReference type="PROSITE" id="PS51257">
    <property type="entry name" value="PROKAR_LIPOPROTEIN"/>
    <property type="match status" value="1"/>
</dbReference>
<gene>
    <name evidence="8" type="ORF">GCM10017576_11020</name>
</gene>
<protein>
    <submittedName>
        <fullName evidence="8">ABC transporter periplasmic component</fullName>
    </submittedName>
</protein>
<dbReference type="InterPro" id="IPR002491">
    <property type="entry name" value="ABC_transptr_periplasmic_BD"/>
</dbReference>
<organism evidence="8 9">
    <name type="scientific">Microbacterium barkeri</name>
    <dbReference type="NCBI Taxonomy" id="33917"/>
    <lineage>
        <taxon>Bacteria</taxon>
        <taxon>Bacillati</taxon>
        <taxon>Actinomycetota</taxon>
        <taxon>Actinomycetes</taxon>
        <taxon>Micrococcales</taxon>
        <taxon>Microbacteriaceae</taxon>
        <taxon>Microbacterium</taxon>
    </lineage>
</organism>
<keyword evidence="3" id="KW-0813">Transport</keyword>
<proteinExistence type="inferred from homology"/>
<dbReference type="AlphaFoldDB" id="A0A9W6LW88"/>
<evidence type="ECO:0000256" key="3">
    <source>
        <dbReference type="ARBA" id="ARBA00022448"/>
    </source>
</evidence>
<dbReference type="Gene3D" id="3.40.50.1980">
    <property type="entry name" value="Nitrogenase molybdenum iron protein domain"/>
    <property type="match status" value="2"/>
</dbReference>
<dbReference type="Pfam" id="PF01497">
    <property type="entry name" value="Peripla_BP_2"/>
    <property type="match status" value="1"/>
</dbReference>
<accession>A0A9W6LW88</accession>
<feature type="coiled-coil region" evidence="5">
    <location>
        <begin position="172"/>
        <end position="199"/>
    </location>
</feature>
<evidence type="ECO:0000313" key="9">
    <source>
        <dbReference type="Proteomes" id="UP001142462"/>
    </source>
</evidence>
<feature type="domain" description="Fe/B12 periplasmic-binding" evidence="7">
    <location>
        <begin position="66"/>
        <end position="335"/>
    </location>
</feature>
<keyword evidence="4 6" id="KW-0732">Signal</keyword>
<sequence>MNTLRTSASALGIAGLALGLLACAPATAESGSAPEETPAASAEASEFPITIEHAMGETTIPEEPLRIVALDPSYVDATLLLGSHLVGYAQYRQDPDDPFAPYLGDVSEFAGDAVSVGTMAEPDLEAILALEPDLIISAKVRQEALYPQLSQIAPTVFSESTGPTWRENVVLLGEALGKKDEAEAAVAAYEERAAAVGAEILEAQPDLTVDLVRFAGEDTARLYSSNSFIGEILTDMGLPRPETAPDTTEEIFVPISQEQILDVDAGLILVSSWEPEGAEGDASRAQREQFESNPLWDRLEGEKLYVDDAVFLASVSIQGAHEVITTLAEHFGVDPQLKD</sequence>
<dbReference type="EMBL" id="BSEJ01000004">
    <property type="protein sequence ID" value="GLJ60973.1"/>
    <property type="molecule type" value="Genomic_DNA"/>
</dbReference>
<reference evidence="8" key="2">
    <citation type="submission" date="2023-01" db="EMBL/GenBank/DDBJ databases">
        <authorList>
            <person name="Sun Q."/>
            <person name="Evtushenko L."/>
        </authorList>
    </citation>
    <scope>NUCLEOTIDE SEQUENCE</scope>
    <source>
        <strain evidence="8">VKM Ac-1020</strain>
    </source>
</reference>
<name>A0A9W6LW88_9MICO</name>
<evidence type="ECO:0000256" key="4">
    <source>
        <dbReference type="ARBA" id="ARBA00022729"/>
    </source>
</evidence>
<dbReference type="RefSeq" id="WP_271172689.1">
    <property type="nucleotide sequence ID" value="NZ_BSEJ01000004.1"/>
</dbReference>
<dbReference type="PANTHER" id="PTHR30532:SF25">
    <property type="entry name" value="IRON(III) DICITRATE-BINDING PERIPLASMIC PROTEIN"/>
    <property type="match status" value="1"/>
</dbReference>
<evidence type="ECO:0000256" key="6">
    <source>
        <dbReference type="SAM" id="SignalP"/>
    </source>
</evidence>